<comment type="caution">
    <text evidence="1">The sequence shown here is derived from an EMBL/GenBank/DDBJ whole genome shotgun (WGS) entry which is preliminary data.</text>
</comment>
<dbReference type="EMBL" id="JACHBK010000019">
    <property type="protein sequence ID" value="MBB5539288.1"/>
    <property type="molecule type" value="Genomic_DNA"/>
</dbReference>
<evidence type="ECO:0000313" key="2">
    <source>
        <dbReference type="Proteomes" id="UP000585507"/>
    </source>
</evidence>
<sequence length="28" mass="3235">MCFFIPTPLLQSNVRAPVRLDFWGGQIQ</sequence>
<name>A0A7W8UHC9_9HYPH</name>
<proteinExistence type="predicted"/>
<reference evidence="1 2" key="1">
    <citation type="submission" date="2020-08" db="EMBL/GenBank/DDBJ databases">
        <title>Genomic Encyclopedia of Type Strains, Phase IV (KMG-V): Genome sequencing to study the core and pangenomes of soil and plant-associated prokaryotes.</title>
        <authorList>
            <person name="Whitman W."/>
        </authorList>
    </citation>
    <scope>NUCLEOTIDE SEQUENCE [LARGE SCALE GENOMIC DNA]</scope>
    <source>
        <strain evidence="1 2">SEMIA 4084</strain>
    </source>
</reference>
<dbReference type="Proteomes" id="UP000585507">
    <property type="component" value="Unassembled WGS sequence"/>
</dbReference>
<protein>
    <submittedName>
        <fullName evidence="1">Uncharacterized protein</fullName>
    </submittedName>
</protein>
<keyword evidence="2" id="KW-1185">Reference proteome</keyword>
<dbReference type="AlphaFoldDB" id="A0A7W8UHC9"/>
<evidence type="ECO:0000313" key="1">
    <source>
        <dbReference type="EMBL" id="MBB5539288.1"/>
    </source>
</evidence>
<accession>A0A7W8UHC9</accession>
<gene>
    <name evidence="1" type="ORF">GGD55_006035</name>
</gene>
<organism evidence="1 2">
    <name type="scientific">Rhizobium giardinii</name>
    <dbReference type="NCBI Taxonomy" id="56731"/>
    <lineage>
        <taxon>Bacteria</taxon>
        <taxon>Pseudomonadati</taxon>
        <taxon>Pseudomonadota</taxon>
        <taxon>Alphaproteobacteria</taxon>
        <taxon>Hyphomicrobiales</taxon>
        <taxon>Rhizobiaceae</taxon>
        <taxon>Rhizobium/Agrobacterium group</taxon>
        <taxon>Rhizobium</taxon>
    </lineage>
</organism>